<organism evidence="2 3">
    <name type="scientific">Dendrobium nobile</name>
    <name type="common">Orchid</name>
    <dbReference type="NCBI Taxonomy" id="94219"/>
    <lineage>
        <taxon>Eukaryota</taxon>
        <taxon>Viridiplantae</taxon>
        <taxon>Streptophyta</taxon>
        <taxon>Embryophyta</taxon>
        <taxon>Tracheophyta</taxon>
        <taxon>Spermatophyta</taxon>
        <taxon>Magnoliopsida</taxon>
        <taxon>Liliopsida</taxon>
        <taxon>Asparagales</taxon>
        <taxon>Orchidaceae</taxon>
        <taxon>Epidendroideae</taxon>
        <taxon>Malaxideae</taxon>
        <taxon>Dendrobiinae</taxon>
        <taxon>Dendrobium</taxon>
    </lineage>
</organism>
<sequence>MTTCTVIRSKRLIVHSRPQRLVTDTWRFALVRLLRDSPLNSPLYPPAQKISLRDTRERNRGWGEAETKRSRRKRSHHQHAMEWWNRMIFPAKRVWVGVAARFSLRKNGLRKLKQEVSTCEYEDVRVMWEMLRRNEIEIARSPPLNDQPATKLRRRLVMFDWPPYNLCASF</sequence>
<dbReference type="OrthoDB" id="661559at2759"/>
<proteinExistence type="predicted"/>
<feature type="region of interest" description="Disordered" evidence="1">
    <location>
        <begin position="55"/>
        <end position="74"/>
    </location>
</feature>
<evidence type="ECO:0000313" key="2">
    <source>
        <dbReference type="EMBL" id="KAI0501504.1"/>
    </source>
</evidence>
<dbReference type="EMBL" id="JAGYWB010000012">
    <property type="protein sequence ID" value="KAI0501504.1"/>
    <property type="molecule type" value="Genomic_DNA"/>
</dbReference>
<gene>
    <name evidence="2" type="ORF">KFK09_016449</name>
</gene>
<evidence type="ECO:0000256" key="1">
    <source>
        <dbReference type="SAM" id="MobiDB-lite"/>
    </source>
</evidence>
<dbReference type="Proteomes" id="UP000829196">
    <property type="component" value="Unassembled WGS sequence"/>
</dbReference>
<evidence type="ECO:0000313" key="3">
    <source>
        <dbReference type="Proteomes" id="UP000829196"/>
    </source>
</evidence>
<name>A0A8T3AZL7_DENNO</name>
<protein>
    <submittedName>
        <fullName evidence="2">Uncharacterized protein</fullName>
    </submittedName>
</protein>
<accession>A0A8T3AZL7</accession>
<dbReference type="PANTHER" id="PTHR33181">
    <property type="entry name" value="OS01G0778500 PROTEIN"/>
    <property type="match status" value="1"/>
</dbReference>
<reference evidence="2" key="1">
    <citation type="journal article" date="2022" name="Front. Genet.">
        <title>Chromosome-Scale Assembly of the Dendrobium nobile Genome Provides Insights Into the Molecular Mechanism of the Biosynthesis of the Medicinal Active Ingredient of Dendrobium.</title>
        <authorList>
            <person name="Xu Q."/>
            <person name="Niu S.-C."/>
            <person name="Li K.-L."/>
            <person name="Zheng P.-J."/>
            <person name="Zhang X.-J."/>
            <person name="Jia Y."/>
            <person name="Liu Y."/>
            <person name="Niu Y.-X."/>
            <person name="Yu L.-H."/>
            <person name="Chen D.-F."/>
            <person name="Zhang G.-Q."/>
        </authorList>
    </citation>
    <scope>NUCLEOTIDE SEQUENCE</scope>
    <source>
        <tissue evidence="2">Leaf</tissue>
    </source>
</reference>
<keyword evidence="3" id="KW-1185">Reference proteome</keyword>
<dbReference type="PANTHER" id="PTHR33181:SF4">
    <property type="entry name" value="OVULE PROTEIN"/>
    <property type="match status" value="1"/>
</dbReference>
<dbReference type="AlphaFoldDB" id="A0A8T3AZL7"/>
<feature type="compositionally biased region" description="Basic and acidic residues" evidence="1">
    <location>
        <begin position="55"/>
        <end position="68"/>
    </location>
</feature>
<comment type="caution">
    <text evidence="2">The sequence shown here is derived from an EMBL/GenBank/DDBJ whole genome shotgun (WGS) entry which is preliminary data.</text>
</comment>